<keyword evidence="5 17" id="KW-1003">Cell membrane</keyword>
<sequence length="288" mass="30246">MTSEQSKRPLARLVPGGARAARSKLRRRLSAAVRLVAALTLVGGLYSAYAPGVGRAEETPVLSAQAQHGKELYEYSCITCHGTNAQGVQDRGPSLIGVGSAAVEFQVNTGRMPLARQEAQAQRKQPQLSEQDAADIGAYIQELGGGPQLPSASSLDADVKKAQTDPKTLAHGGELYRVNCSSCHGFSTGGGALSSGKFAPTLQHSTNRDMYGAMLTGPQNMPVFGNNQLSPDDKAAIIAYVQNLNKNSQSDPGGWNIGRYGPVPEGLVIFLIGIAALVFATLWIAGKS</sequence>
<protein>
    <recommendedName>
        <fullName evidence="3 17">Cytochrome bc1 complex cytochrome c subunit</fullName>
        <ecNumber evidence="2 17">7.1.1.8</ecNumber>
    </recommendedName>
</protein>
<evidence type="ECO:0000256" key="16">
    <source>
        <dbReference type="ARBA" id="ARBA00029351"/>
    </source>
</evidence>
<evidence type="ECO:0000256" key="5">
    <source>
        <dbReference type="ARBA" id="ARBA00022475"/>
    </source>
</evidence>
<evidence type="ECO:0000256" key="3">
    <source>
        <dbReference type="ARBA" id="ARBA00017819"/>
    </source>
</evidence>
<keyword evidence="4 17" id="KW-0813">Transport</keyword>
<gene>
    <name evidence="19" type="ORF">GCM10022255_042480</name>
</gene>
<comment type="subunit">
    <text evidence="17">The cytochrome bc1 complex is composed of a cytochrome b (QcrB), the Rieske iron-sulfur protein (QcrA) and a diheme cytochrome c (QcrC) subunit.</text>
</comment>
<evidence type="ECO:0000256" key="9">
    <source>
        <dbReference type="ARBA" id="ARBA00022723"/>
    </source>
</evidence>
<evidence type="ECO:0000256" key="15">
    <source>
        <dbReference type="ARBA" id="ARBA00023136"/>
    </source>
</evidence>
<dbReference type="InterPro" id="IPR009152">
    <property type="entry name" value="bc1_cytC-su"/>
</dbReference>
<dbReference type="Proteomes" id="UP001500620">
    <property type="component" value="Unassembled WGS sequence"/>
</dbReference>
<keyword evidence="8 17" id="KW-0812">Transmembrane</keyword>
<feature type="domain" description="Cytochrome c" evidence="18">
    <location>
        <begin position="167"/>
        <end position="245"/>
    </location>
</feature>
<dbReference type="SUPFAM" id="SSF46626">
    <property type="entry name" value="Cytochrome c"/>
    <property type="match status" value="2"/>
</dbReference>
<evidence type="ECO:0000256" key="1">
    <source>
        <dbReference type="ARBA" id="ARBA00004651"/>
    </source>
</evidence>
<dbReference type="PROSITE" id="PS51007">
    <property type="entry name" value="CYTC"/>
    <property type="match status" value="2"/>
</dbReference>
<comment type="catalytic activity">
    <reaction evidence="16 17">
        <text>a quinol + 2 Fe(III)-[cytochrome c](out) = a quinone + 2 Fe(II)-[cytochrome c](out) + 2 H(+)(out)</text>
        <dbReference type="Rhea" id="RHEA:11484"/>
        <dbReference type="Rhea" id="RHEA-COMP:10350"/>
        <dbReference type="Rhea" id="RHEA-COMP:14399"/>
        <dbReference type="ChEBI" id="CHEBI:15378"/>
        <dbReference type="ChEBI" id="CHEBI:24646"/>
        <dbReference type="ChEBI" id="CHEBI:29033"/>
        <dbReference type="ChEBI" id="CHEBI:29034"/>
        <dbReference type="ChEBI" id="CHEBI:132124"/>
        <dbReference type="EC" id="7.1.1.8"/>
    </reaction>
</comment>
<dbReference type="PANTHER" id="PTHR33751:SF13">
    <property type="entry name" value="CYTOCHROME BC1 COMPLEX CYTOCHROME C SUBUNIT"/>
    <property type="match status" value="1"/>
</dbReference>
<dbReference type="InterPro" id="IPR036909">
    <property type="entry name" value="Cyt_c-like_dom_sf"/>
</dbReference>
<evidence type="ECO:0000256" key="4">
    <source>
        <dbReference type="ARBA" id="ARBA00022448"/>
    </source>
</evidence>
<dbReference type="RefSeq" id="WP_345128840.1">
    <property type="nucleotide sequence ID" value="NZ_BAABAT010000010.1"/>
</dbReference>
<evidence type="ECO:0000256" key="6">
    <source>
        <dbReference type="ARBA" id="ARBA00022617"/>
    </source>
</evidence>
<evidence type="ECO:0000256" key="13">
    <source>
        <dbReference type="ARBA" id="ARBA00022989"/>
    </source>
</evidence>
<evidence type="ECO:0000256" key="12">
    <source>
        <dbReference type="ARBA" id="ARBA00022982"/>
    </source>
</evidence>
<dbReference type="PIRSF" id="PIRSF000007">
    <property type="entry name" value="Ubiq_cycred_cyc"/>
    <property type="match status" value="1"/>
</dbReference>
<feature type="transmembrane region" description="Helical" evidence="17">
    <location>
        <begin position="31"/>
        <end position="49"/>
    </location>
</feature>
<feature type="transmembrane region" description="Helical" evidence="17">
    <location>
        <begin position="266"/>
        <end position="285"/>
    </location>
</feature>
<keyword evidence="20" id="KW-1185">Reference proteome</keyword>
<dbReference type="InterPro" id="IPR009056">
    <property type="entry name" value="Cyt_c-like_dom"/>
</dbReference>
<keyword evidence="10" id="KW-0677">Repeat</keyword>
<accession>A0ABP8DA89</accession>
<dbReference type="PANTHER" id="PTHR33751">
    <property type="entry name" value="CBB3-TYPE CYTOCHROME C OXIDASE SUBUNIT FIXP"/>
    <property type="match status" value="1"/>
</dbReference>
<dbReference type="EMBL" id="BAABAT010000010">
    <property type="protein sequence ID" value="GAA4251111.1"/>
    <property type="molecule type" value="Genomic_DNA"/>
</dbReference>
<dbReference type="InterPro" id="IPR050597">
    <property type="entry name" value="Cytochrome_c_Oxidase_Subunit"/>
</dbReference>
<evidence type="ECO:0000259" key="18">
    <source>
        <dbReference type="PROSITE" id="PS51007"/>
    </source>
</evidence>
<evidence type="ECO:0000256" key="7">
    <source>
        <dbReference type="ARBA" id="ARBA00022660"/>
    </source>
</evidence>
<evidence type="ECO:0000313" key="19">
    <source>
        <dbReference type="EMBL" id="GAA4251111.1"/>
    </source>
</evidence>
<dbReference type="Pfam" id="PF13442">
    <property type="entry name" value="Cytochrome_CBB3"/>
    <property type="match status" value="1"/>
</dbReference>
<name>A0ABP8DA89_9ACTN</name>
<reference evidence="20" key="1">
    <citation type="journal article" date="2019" name="Int. J. Syst. Evol. Microbiol.">
        <title>The Global Catalogue of Microorganisms (GCM) 10K type strain sequencing project: providing services to taxonomists for standard genome sequencing and annotation.</title>
        <authorList>
            <consortium name="The Broad Institute Genomics Platform"/>
            <consortium name="The Broad Institute Genome Sequencing Center for Infectious Disease"/>
            <person name="Wu L."/>
            <person name="Ma J."/>
        </authorList>
    </citation>
    <scope>NUCLEOTIDE SEQUENCE [LARGE SCALE GENOMIC DNA]</scope>
    <source>
        <strain evidence="20">JCM 17441</strain>
    </source>
</reference>
<keyword evidence="13 17" id="KW-1133">Transmembrane helix</keyword>
<evidence type="ECO:0000256" key="14">
    <source>
        <dbReference type="ARBA" id="ARBA00023004"/>
    </source>
</evidence>
<evidence type="ECO:0000313" key="20">
    <source>
        <dbReference type="Proteomes" id="UP001500620"/>
    </source>
</evidence>
<evidence type="ECO:0000256" key="11">
    <source>
        <dbReference type="ARBA" id="ARBA00022967"/>
    </source>
</evidence>
<keyword evidence="9 17" id="KW-0479">Metal-binding</keyword>
<dbReference type="Gene3D" id="1.10.760.10">
    <property type="entry name" value="Cytochrome c-like domain"/>
    <property type="match status" value="2"/>
</dbReference>
<proteinExistence type="predicted"/>
<keyword evidence="12 17" id="KW-0249">Electron transport</keyword>
<keyword evidence="7 17" id="KW-0679">Respiratory chain</keyword>
<evidence type="ECO:0000256" key="8">
    <source>
        <dbReference type="ARBA" id="ARBA00022692"/>
    </source>
</evidence>
<organism evidence="19 20">
    <name type="scientific">Dactylosporangium darangshiense</name>
    <dbReference type="NCBI Taxonomy" id="579108"/>
    <lineage>
        <taxon>Bacteria</taxon>
        <taxon>Bacillati</taxon>
        <taxon>Actinomycetota</taxon>
        <taxon>Actinomycetes</taxon>
        <taxon>Micromonosporales</taxon>
        <taxon>Micromonosporaceae</taxon>
        <taxon>Dactylosporangium</taxon>
    </lineage>
</organism>
<comment type="subcellular location">
    <subcellularLocation>
        <location evidence="1 17">Cell membrane</location>
        <topology evidence="1 17">Multi-pass membrane protein</topology>
    </subcellularLocation>
</comment>
<keyword evidence="11 17" id="KW-1278">Translocase</keyword>
<comment type="caution">
    <text evidence="19">The sequence shown here is derived from an EMBL/GenBank/DDBJ whole genome shotgun (WGS) entry which is preliminary data.</text>
</comment>
<keyword evidence="14 17" id="KW-0408">Iron</keyword>
<keyword evidence="6 17" id="KW-0349">Heme</keyword>
<keyword evidence="15 17" id="KW-0472">Membrane</keyword>
<feature type="domain" description="Cytochrome c" evidence="18">
    <location>
        <begin position="64"/>
        <end position="144"/>
    </location>
</feature>
<evidence type="ECO:0000256" key="2">
    <source>
        <dbReference type="ARBA" id="ARBA00012951"/>
    </source>
</evidence>
<dbReference type="EC" id="7.1.1.8" evidence="2 17"/>
<evidence type="ECO:0000256" key="17">
    <source>
        <dbReference type="PIRNR" id="PIRNR000007"/>
    </source>
</evidence>
<evidence type="ECO:0000256" key="10">
    <source>
        <dbReference type="ARBA" id="ARBA00022737"/>
    </source>
</evidence>
<dbReference type="Pfam" id="PF00034">
    <property type="entry name" value="Cytochrom_C"/>
    <property type="match status" value="1"/>
</dbReference>